<reference evidence="2" key="1">
    <citation type="journal article" date="2020" name="Stud. Mycol.">
        <title>101 Dothideomycetes genomes: a test case for predicting lifestyles and emergence of pathogens.</title>
        <authorList>
            <person name="Haridas S."/>
            <person name="Albert R."/>
            <person name="Binder M."/>
            <person name="Bloem J."/>
            <person name="Labutti K."/>
            <person name="Salamov A."/>
            <person name="Andreopoulos B."/>
            <person name="Baker S."/>
            <person name="Barry K."/>
            <person name="Bills G."/>
            <person name="Bluhm B."/>
            <person name="Cannon C."/>
            <person name="Castanera R."/>
            <person name="Culley D."/>
            <person name="Daum C."/>
            <person name="Ezra D."/>
            <person name="Gonzalez J."/>
            <person name="Henrissat B."/>
            <person name="Kuo A."/>
            <person name="Liang C."/>
            <person name="Lipzen A."/>
            <person name="Lutzoni F."/>
            <person name="Magnuson J."/>
            <person name="Mondo S."/>
            <person name="Nolan M."/>
            <person name="Ohm R."/>
            <person name="Pangilinan J."/>
            <person name="Park H.-J."/>
            <person name="Ramirez L."/>
            <person name="Alfaro M."/>
            <person name="Sun H."/>
            <person name="Tritt A."/>
            <person name="Yoshinaga Y."/>
            <person name="Zwiers L.-H."/>
            <person name="Turgeon B."/>
            <person name="Goodwin S."/>
            <person name="Spatafora J."/>
            <person name="Crous P."/>
            <person name="Grigoriev I."/>
        </authorList>
    </citation>
    <scope>NUCLEOTIDE SEQUENCE</scope>
    <source>
        <strain evidence="2">Tuck. ex Michener</strain>
    </source>
</reference>
<dbReference type="EMBL" id="ML991809">
    <property type="protein sequence ID" value="KAF2233140.1"/>
    <property type="molecule type" value="Genomic_DNA"/>
</dbReference>
<evidence type="ECO:0000313" key="2">
    <source>
        <dbReference type="EMBL" id="KAF2233140.1"/>
    </source>
</evidence>
<dbReference type="Proteomes" id="UP000800092">
    <property type="component" value="Unassembled WGS sequence"/>
</dbReference>
<dbReference type="OrthoDB" id="1896086at2759"/>
<protein>
    <submittedName>
        <fullName evidence="2">Uncharacterized protein</fullName>
    </submittedName>
</protein>
<dbReference type="AlphaFoldDB" id="A0A6A6H604"/>
<name>A0A6A6H604_VIRVR</name>
<evidence type="ECO:0000256" key="1">
    <source>
        <dbReference type="SAM" id="MobiDB-lite"/>
    </source>
</evidence>
<gene>
    <name evidence="2" type="ORF">EV356DRAFT_503985</name>
</gene>
<feature type="region of interest" description="Disordered" evidence="1">
    <location>
        <begin position="75"/>
        <end position="101"/>
    </location>
</feature>
<proteinExistence type="predicted"/>
<feature type="compositionally biased region" description="Polar residues" evidence="1">
    <location>
        <begin position="13"/>
        <end position="25"/>
    </location>
</feature>
<accession>A0A6A6H604</accession>
<evidence type="ECO:0000313" key="3">
    <source>
        <dbReference type="Proteomes" id="UP000800092"/>
    </source>
</evidence>
<organism evidence="2 3">
    <name type="scientific">Viridothelium virens</name>
    <name type="common">Speckled blister lichen</name>
    <name type="synonym">Trypethelium virens</name>
    <dbReference type="NCBI Taxonomy" id="1048519"/>
    <lineage>
        <taxon>Eukaryota</taxon>
        <taxon>Fungi</taxon>
        <taxon>Dikarya</taxon>
        <taxon>Ascomycota</taxon>
        <taxon>Pezizomycotina</taxon>
        <taxon>Dothideomycetes</taxon>
        <taxon>Dothideomycetes incertae sedis</taxon>
        <taxon>Trypetheliales</taxon>
        <taxon>Trypetheliaceae</taxon>
        <taxon>Viridothelium</taxon>
    </lineage>
</organism>
<keyword evidence="3" id="KW-1185">Reference proteome</keyword>
<feature type="region of interest" description="Disordered" evidence="1">
    <location>
        <begin position="1"/>
        <end position="25"/>
    </location>
</feature>
<sequence>MQTPPYPDRYHENSASYDSSLSTANNSQPLDILYVETEGVIPEGASPVPKGSPYFVDPNLWDIYAPVSGLGLVSSTPSTSLSATSTPPPTTTTTSSTSAAAPSCLGNQVEGSCTAGTYPSLAPYSGVQAPVCEKANGAGTQPRLNSASASSAAATYCSELIASSTVLNPTAAPSAPAIVGNGAAENDGHLAVAVIFDVSSCPQDKSNSTLDFAGLGQEECEMDLFGAIGEMCSQDSQWPGYNPDFTIEGGAYLADCGLWSVTGQT</sequence>